<gene>
    <name evidence="1" type="ORF">EXIGLDRAFT_388747</name>
</gene>
<dbReference type="EMBL" id="KV426406">
    <property type="protein sequence ID" value="KZV81248.1"/>
    <property type="molecule type" value="Genomic_DNA"/>
</dbReference>
<dbReference type="AlphaFoldDB" id="A0A165BU88"/>
<protein>
    <submittedName>
        <fullName evidence="1">Uncharacterized protein</fullName>
    </submittedName>
</protein>
<proteinExistence type="predicted"/>
<name>A0A165BU88_EXIGL</name>
<accession>A0A165BU88</accession>
<organism evidence="1 2">
    <name type="scientific">Exidia glandulosa HHB12029</name>
    <dbReference type="NCBI Taxonomy" id="1314781"/>
    <lineage>
        <taxon>Eukaryota</taxon>
        <taxon>Fungi</taxon>
        <taxon>Dikarya</taxon>
        <taxon>Basidiomycota</taxon>
        <taxon>Agaricomycotina</taxon>
        <taxon>Agaricomycetes</taxon>
        <taxon>Auriculariales</taxon>
        <taxon>Exidiaceae</taxon>
        <taxon>Exidia</taxon>
    </lineage>
</organism>
<sequence length="208" mass="23346">MPACRPVPRTGDASGPVFFLLVLLIFCLLWSLVCGHWTPVLPLCALDGWVFRSSGPAPPARLRSDAINIAHLPCFAVAGPCAAPRLCFACSVVAPSPIAKCLMRFFCCTRPPRNHRTVRMRYVGLLSHCFSLRNFLLPFTKHRLPQVPFFHFGLVKEQRRAPLSEHVNCIKSREDVLDPWPRRRGTPLLGSACIGRQSAWDFRCRAQV</sequence>
<keyword evidence="2" id="KW-1185">Reference proteome</keyword>
<dbReference type="InParanoid" id="A0A165BU88"/>
<evidence type="ECO:0000313" key="1">
    <source>
        <dbReference type="EMBL" id="KZV81248.1"/>
    </source>
</evidence>
<dbReference type="Proteomes" id="UP000077266">
    <property type="component" value="Unassembled WGS sequence"/>
</dbReference>
<evidence type="ECO:0000313" key="2">
    <source>
        <dbReference type="Proteomes" id="UP000077266"/>
    </source>
</evidence>
<reference evidence="1 2" key="1">
    <citation type="journal article" date="2016" name="Mol. Biol. Evol.">
        <title>Comparative Genomics of Early-Diverging Mushroom-Forming Fungi Provides Insights into the Origins of Lignocellulose Decay Capabilities.</title>
        <authorList>
            <person name="Nagy L.G."/>
            <person name="Riley R."/>
            <person name="Tritt A."/>
            <person name="Adam C."/>
            <person name="Daum C."/>
            <person name="Floudas D."/>
            <person name="Sun H."/>
            <person name="Yadav J.S."/>
            <person name="Pangilinan J."/>
            <person name="Larsson K.H."/>
            <person name="Matsuura K."/>
            <person name="Barry K."/>
            <person name="Labutti K."/>
            <person name="Kuo R."/>
            <person name="Ohm R.A."/>
            <person name="Bhattacharya S.S."/>
            <person name="Shirouzu T."/>
            <person name="Yoshinaga Y."/>
            <person name="Martin F.M."/>
            <person name="Grigoriev I.V."/>
            <person name="Hibbett D.S."/>
        </authorList>
    </citation>
    <scope>NUCLEOTIDE SEQUENCE [LARGE SCALE GENOMIC DNA]</scope>
    <source>
        <strain evidence="1 2">HHB12029</strain>
    </source>
</reference>